<feature type="transmembrane region" description="Helical" evidence="1">
    <location>
        <begin position="244"/>
        <end position="274"/>
    </location>
</feature>
<sequence length="406" mass="45831">MSSKQTTSPRSPSRVLCCFGTTLSFLIIVPTVCITLALRQIAGGKLVYPRIPDFSAPNRTILLRADLNSVDLAQSIMVVDWGIHGDTCYVDCSPVNIFFDTNLSPSDDRRDDSPSSNNRPIDPIFIWNITCLSDPLSNAASFRTKLNIYPAYQYTVQDNLTTMINHGILSYYPFDSYGSVIFAFANETLTNQPVFLALAPVSRTSSSNYDITIVNRLNSSGQQEEYVAQKMIYADVMLKRSTLVIGYCLVITVTFWMVTLMVCLLMITTVVFGYRQRNEIVVVPIGTVFAFTQLRSRYSVFIQARTPPGDILDFAGLLPCLVLLSICAVSMVGIYLFTDPHDPSRKTFTWDELVNVLRLFIRRMWNTTKRWAQCARFRIRTKRRKTSTVVEIPLANLDCEIGLEVM</sequence>
<dbReference type="OrthoDB" id="2923771at2759"/>
<keyword evidence="1" id="KW-0472">Membrane</keyword>
<reference evidence="3" key="1">
    <citation type="journal article" date="2017" name="Nat. Ecol. Evol.">
        <title>Genome expansion and lineage-specific genetic innovations in the forest pathogenic fungi Armillaria.</title>
        <authorList>
            <person name="Sipos G."/>
            <person name="Prasanna A.N."/>
            <person name="Walter M.C."/>
            <person name="O'Connor E."/>
            <person name="Balint B."/>
            <person name="Krizsan K."/>
            <person name="Kiss B."/>
            <person name="Hess J."/>
            <person name="Varga T."/>
            <person name="Slot J."/>
            <person name="Riley R."/>
            <person name="Boka B."/>
            <person name="Rigling D."/>
            <person name="Barry K."/>
            <person name="Lee J."/>
            <person name="Mihaltcheva S."/>
            <person name="LaButti K."/>
            <person name="Lipzen A."/>
            <person name="Waldron R."/>
            <person name="Moloney N.M."/>
            <person name="Sperisen C."/>
            <person name="Kredics L."/>
            <person name="Vagvoelgyi C."/>
            <person name="Patrignani A."/>
            <person name="Fitzpatrick D."/>
            <person name="Nagy I."/>
            <person name="Doyle S."/>
            <person name="Anderson J.B."/>
            <person name="Grigoriev I.V."/>
            <person name="Gueldener U."/>
            <person name="Muensterkoetter M."/>
            <person name="Nagy L.G."/>
        </authorList>
    </citation>
    <scope>NUCLEOTIDE SEQUENCE [LARGE SCALE GENOMIC DNA]</scope>
    <source>
        <strain evidence="3">Ar21-2</strain>
    </source>
</reference>
<name>A0A2H3CH12_ARMGA</name>
<evidence type="ECO:0000313" key="2">
    <source>
        <dbReference type="EMBL" id="PBK81140.1"/>
    </source>
</evidence>
<protein>
    <submittedName>
        <fullName evidence="2">Uncharacterized protein</fullName>
    </submittedName>
</protein>
<accession>A0A2H3CH12</accession>
<gene>
    <name evidence="2" type="ORF">ARMGADRAFT_1091569</name>
</gene>
<evidence type="ECO:0000313" key="3">
    <source>
        <dbReference type="Proteomes" id="UP000217790"/>
    </source>
</evidence>
<feature type="transmembrane region" description="Helical" evidence="1">
    <location>
        <begin position="314"/>
        <end position="337"/>
    </location>
</feature>
<dbReference type="InParanoid" id="A0A2H3CH12"/>
<evidence type="ECO:0000256" key="1">
    <source>
        <dbReference type="SAM" id="Phobius"/>
    </source>
</evidence>
<keyword evidence="1" id="KW-1133">Transmembrane helix</keyword>
<dbReference type="Proteomes" id="UP000217790">
    <property type="component" value="Unassembled WGS sequence"/>
</dbReference>
<proteinExistence type="predicted"/>
<dbReference type="AlphaFoldDB" id="A0A2H3CH12"/>
<dbReference type="EMBL" id="KZ293734">
    <property type="protein sequence ID" value="PBK81140.1"/>
    <property type="molecule type" value="Genomic_DNA"/>
</dbReference>
<feature type="transmembrane region" description="Helical" evidence="1">
    <location>
        <begin position="12"/>
        <end position="38"/>
    </location>
</feature>
<organism evidence="2 3">
    <name type="scientific">Armillaria gallica</name>
    <name type="common">Bulbous honey fungus</name>
    <name type="synonym">Armillaria bulbosa</name>
    <dbReference type="NCBI Taxonomy" id="47427"/>
    <lineage>
        <taxon>Eukaryota</taxon>
        <taxon>Fungi</taxon>
        <taxon>Dikarya</taxon>
        <taxon>Basidiomycota</taxon>
        <taxon>Agaricomycotina</taxon>
        <taxon>Agaricomycetes</taxon>
        <taxon>Agaricomycetidae</taxon>
        <taxon>Agaricales</taxon>
        <taxon>Marasmiineae</taxon>
        <taxon>Physalacriaceae</taxon>
        <taxon>Armillaria</taxon>
    </lineage>
</organism>
<keyword evidence="1" id="KW-0812">Transmembrane</keyword>
<keyword evidence="3" id="KW-1185">Reference proteome</keyword>